<proteinExistence type="predicted"/>
<dbReference type="EMBL" id="JBIHMK010000179">
    <property type="protein sequence ID" value="MFH0251887.1"/>
    <property type="molecule type" value="Genomic_DNA"/>
</dbReference>
<evidence type="ECO:0000256" key="2">
    <source>
        <dbReference type="ARBA" id="ARBA00023002"/>
    </source>
</evidence>
<gene>
    <name evidence="4" type="ORF">ACG5V6_27225</name>
</gene>
<keyword evidence="5" id="KW-1185">Reference proteome</keyword>
<evidence type="ECO:0000313" key="5">
    <source>
        <dbReference type="Proteomes" id="UP001607069"/>
    </source>
</evidence>
<dbReference type="Pfam" id="PF00890">
    <property type="entry name" value="FAD_binding_2"/>
    <property type="match status" value="1"/>
</dbReference>
<organism evidence="4 5">
    <name type="scientific">Streptomyces chitinivorans</name>
    <dbReference type="NCBI Taxonomy" id="1257027"/>
    <lineage>
        <taxon>Bacteria</taxon>
        <taxon>Bacillati</taxon>
        <taxon>Actinomycetota</taxon>
        <taxon>Actinomycetes</taxon>
        <taxon>Kitasatosporales</taxon>
        <taxon>Streptomycetaceae</taxon>
        <taxon>Streptomyces</taxon>
    </lineage>
</organism>
<protein>
    <submittedName>
        <fullName evidence="4">FAD-binding dehydrogenase</fullName>
    </submittedName>
</protein>
<accession>A0ABW7I145</accession>
<dbReference type="Proteomes" id="UP001607069">
    <property type="component" value="Unassembled WGS sequence"/>
</dbReference>
<reference evidence="4 5" key="1">
    <citation type="submission" date="2024-10" db="EMBL/GenBank/DDBJ databases">
        <authorList>
            <person name="Cho J.-C."/>
        </authorList>
    </citation>
    <scope>NUCLEOTIDE SEQUENCE [LARGE SCALE GENOMIC DNA]</scope>
    <source>
        <strain evidence="4 5">KCTC29696</strain>
    </source>
</reference>
<dbReference type="InterPro" id="IPR014614">
    <property type="entry name" value="KsdD_DH"/>
</dbReference>
<sequence>MAYDADAIVIGAGLAGLAATAELADAGRKVILLDQEPPASLGGQAHWSFGGLFLVDSPEQRRMRVRDSRELAWQDWLGTAGFDREEDAWPRRWAEAYVDFAAGEKRAWLRAQGVRLFPVVGWAERGGYDAGGHGNSVPRFHITWGTGPGLVEPFERRVREAAERGLVDLRFRHRVTGLARSAGAVDTVTGEVLAPSGAARGTASGREVTGVFELRAQAVIVASGGIGGNHDLVRANWPKRLGTPPKRMLSGVPAHVDGAMLGVAEEAGGRIVNRDRMWHYTEGIENWDPIWARHGIRILPGPSSLWLDATGRRLPVPLFPGFDTLGTLEHIMGTGYEYTWFVLTQRIIEKEFALSGSEQNPDLTGRSVRQVLGRARSGAPGPVRAFMDRGADFVVERDLSALVRGMNALTGDGLIDEAALRREITARDREIANPFTKDLQITAVRGARTYLGDKLIRVAPPHRLLDPKAGPLIAVRLNILTRKTLGGLETDLSSRVLTAGGEALPGLYAAGEAAGFGGGGMHGYRSLEGTFLGGCLFSGRTAGRAAAKAVG</sequence>
<dbReference type="NCBIfam" id="NF009472">
    <property type="entry name" value="PRK12834.1"/>
    <property type="match status" value="1"/>
</dbReference>
<dbReference type="PANTHER" id="PTHR43260:SF1">
    <property type="entry name" value="KSDD-LIKE STEROID DEHYDROGENASE RV0785"/>
    <property type="match status" value="1"/>
</dbReference>
<dbReference type="InterPro" id="IPR003953">
    <property type="entry name" value="FAD-dep_OxRdtase_2_FAD-bd"/>
</dbReference>
<dbReference type="PIRSF" id="PIRSF036654">
    <property type="entry name" value="UCP036654"/>
    <property type="match status" value="1"/>
</dbReference>
<dbReference type="SUPFAM" id="SSF51905">
    <property type="entry name" value="FAD/NAD(P)-binding domain"/>
    <property type="match status" value="1"/>
</dbReference>
<name>A0ABW7I145_9ACTN</name>
<dbReference type="InterPro" id="IPR036188">
    <property type="entry name" value="FAD/NAD-bd_sf"/>
</dbReference>
<dbReference type="PANTHER" id="PTHR43260">
    <property type="entry name" value="3-KETOSTEROID-DELTA-1-DEHYDROGENASE"/>
    <property type="match status" value="1"/>
</dbReference>
<comment type="caution">
    <text evidence="4">The sequence shown here is derived from an EMBL/GenBank/DDBJ whole genome shotgun (WGS) entry which is preliminary data.</text>
</comment>
<dbReference type="RefSeq" id="WP_279951183.1">
    <property type="nucleotide sequence ID" value="NZ_BAABEN010000027.1"/>
</dbReference>
<feature type="domain" description="FAD-dependent oxidoreductase 2 FAD-binding" evidence="3">
    <location>
        <begin position="6"/>
        <end position="532"/>
    </location>
</feature>
<keyword evidence="2" id="KW-0560">Oxidoreductase</keyword>
<evidence type="ECO:0000256" key="1">
    <source>
        <dbReference type="ARBA" id="ARBA00022630"/>
    </source>
</evidence>
<evidence type="ECO:0000313" key="4">
    <source>
        <dbReference type="EMBL" id="MFH0251887.1"/>
    </source>
</evidence>
<evidence type="ECO:0000259" key="3">
    <source>
        <dbReference type="Pfam" id="PF00890"/>
    </source>
</evidence>
<dbReference type="Gene3D" id="3.50.50.60">
    <property type="entry name" value="FAD/NAD(P)-binding domain"/>
    <property type="match status" value="2"/>
</dbReference>
<keyword evidence="1" id="KW-0285">Flavoprotein</keyword>